<dbReference type="Gene3D" id="2.40.30.170">
    <property type="match status" value="1"/>
</dbReference>
<keyword evidence="3" id="KW-0175">Coiled coil</keyword>
<dbReference type="Pfam" id="PF25973">
    <property type="entry name" value="BSH_CzcB"/>
    <property type="match status" value="1"/>
</dbReference>
<dbReference type="InterPro" id="IPR058792">
    <property type="entry name" value="Beta-barrel_RND_2"/>
</dbReference>
<evidence type="ECO:0000313" key="10">
    <source>
        <dbReference type="Proteomes" id="UP001226867"/>
    </source>
</evidence>
<dbReference type="Pfam" id="PF25975">
    <property type="entry name" value="CzcB_C"/>
    <property type="match status" value="1"/>
</dbReference>
<accession>A0ABT9SCK7</accession>
<name>A0ABT9SCK7_9BURK</name>
<evidence type="ECO:0000256" key="5">
    <source>
        <dbReference type="SAM" id="SignalP"/>
    </source>
</evidence>
<dbReference type="InterPro" id="IPR058647">
    <property type="entry name" value="BSH_CzcB-like"/>
</dbReference>
<feature type="domain" description="CzcB-like C-terminal circularly permuted SH3-like" evidence="8">
    <location>
        <begin position="332"/>
        <end position="386"/>
    </location>
</feature>
<feature type="domain" description="CzcB-like barrel-sandwich hybrid" evidence="7">
    <location>
        <begin position="100"/>
        <end position="243"/>
    </location>
</feature>
<feature type="signal peptide" evidence="5">
    <location>
        <begin position="1"/>
        <end position="33"/>
    </location>
</feature>
<dbReference type="PANTHER" id="PTHR30097">
    <property type="entry name" value="CATION EFFLUX SYSTEM PROTEIN CUSB"/>
    <property type="match status" value="1"/>
</dbReference>
<keyword evidence="10" id="KW-1185">Reference proteome</keyword>
<dbReference type="NCBIfam" id="TIGR01730">
    <property type="entry name" value="RND_mfp"/>
    <property type="match status" value="1"/>
</dbReference>
<dbReference type="Pfam" id="PF25954">
    <property type="entry name" value="Beta-barrel_RND_2"/>
    <property type="match status" value="1"/>
</dbReference>
<dbReference type="InterPro" id="IPR051909">
    <property type="entry name" value="MFP_Cation_Efflux"/>
</dbReference>
<comment type="caution">
    <text evidence="9">The sequence shown here is derived from an EMBL/GenBank/DDBJ whole genome shotgun (WGS) entry which is preliminary data.</text>
</comment>
<dbReference type="InterPro" id="IPR006143">
    <property type="entry name" value="RND_pump_MFP"/>
</dbReference>
<dbReference type="SUPFAM" id="SSF111369">
    <property type="entry name" value="HlyD-like secretion proteins"/>
    <property type="match status" value="1"/>
</dbReference>
<dbReference type="Proteomes" id="UP001226867">
    <property type="component" value="Unassembled WGS sequence"/>
</dbReference>
<evidence type="ECO:0000256" key="1">
    <source>
        <dbReference type="ARBA" id="ARBA00009477"/>
    </source>
</evidence>
<dbReference type="Gene3D" id="2.40.420.20">
    <property type="match status" value="1"/>
</dbReference>
<evidence type="ECO:0000256" key="4">
    <source>
        <dbReference type="SAM" id="MobiDB-lite"/>
    </source>
</evidence>
<gene>
    <name evidence="9" type="ORF">J2W36_004358</name>
</gene>
<reference evidence="9 10" key="1">
    <citation type="submission" date="2023-07" db="EMBL/GenBank/DDBJ databases">
        <title>Sorghum-associated microbial communities from plants grown in Nebraska, USA.</title>
        <authorList>
            <person name="Schachtman D."/>
        </authorList>
    </citation>
    <scope>NUCLEOTIDE SEQUENCE [LARGE SCALE GENOMIC DNA]</scope>
    <source>
        <strain evidence="9 10">DS1607</strain>
    </source>
</reference>
<comment type="similarity">
    <text evidence="1">Belongs to the membrane fusion protein (MFP) (TC 8.A.1) family.</text>
</comment>
<sequence length="392" mass="40871">MIKKTLYTPSRVRIGLGLLACLALWVDLGGAHAHAAASAAATNTATNPTTPAPLLVHQGDRLSVPPGSPLRDRLQVAAVTQDALAHQLSLPATVEADPVRTANIVPPLTGRLVELRVRLGDVVQRGQLLATLASPDLAQAVADAQKARDAVDLAQRALTRAQGVNEAGSNATKDVEAARSALVQQTAELHRSEARLRALGTDGVSTQGGQGLKITAPLAGTVTALNAAVGANLNDVNAVLMTVSNLDSVWVTVNVPESAMSAVSAGQRAVVTFAAYPGRSFSGKVAFVGAALDADTRRVKARVVFPNTEGLFKPNMYATAVLDVPQAQQPQVPASALLMNNDAVSVFVEVAPWTFTRRTVQLGSEDGERVRIRSGLAADERVVVRGGVLLND</sequence>
<dbReference type="InterPro" id="IPR058649">
    <property type="entry name" value="CzcB_C"/>
</dbReference>
<evidence type="ECO:0000256" key="3">
    <source>
        <dbReference type="SAM" id="Coils"/>
    </source>
</evidence>
<feature type="chain" id="PRO_5046786908" evidence="5">
    <location>
        <begin position="34"/>
        <end position="392"/>
    </location>
</feature>
<evidence type="ECO:0000256" key="2">
    <source>
        <dbReference type="ARBA" id="ARBA00022448"/>
    </source>
</evidence>
<feature type="domain" description="CusB-like beta-barrel" evidence="6">
    <location>
        <begin position="248"/>
        <end position="322"/>
    </location>
</feature>
<dbReference type="Gene3D" id="1.10.287.470">
    <property type="entry name" value="Helix hairpin bin"/>
    <property type="match status" value="1"/>
</dbReference>
<feature type="coiled-coil region" evidence="3">
    <location>
        <begin position="137"/>
        <end position="195"/>
    </location>
</feature>
<dbReference type="EMBL" id="JAUSRO010000016">
    <property type="protein sequence ID" value="MDP9902082.1"/>
    <property type="molecule type" value="Genomic_DNA"/>
</dbReference>
<proteinExistence type="inferred from homology"/>
<keyword evidence="5" id="KW-0732">Signal</keyword>
<organism evidence="9 10">
    <name type="scientific">Variovorax ginsengisoli</name>
    <dbReference type="NCBI Taxonomy" id="363844"/>
    <lineage>
        <taxon>Bacteria</taxon>
        <taxon>Pseudomonadati</taxon>
        <taxon>Pseudomonadota</taxon>
        <taxon>Betaproteobacteria</taxon>
        <taxon>Burkholderiales</taxon>
        <taxon>Comamonadaceae</taxon>
        <taxon>Variovorax</taxon>
    </lineage>
</organism>
<dbReference type="RefSeq" id="WP_307691845.1">
    <property type="nucleotide sequence ID" value="NZ_JAUSRO010000016.1"/>
</dbReference>
<evidence type="ECO:0000259" key="7">
    <source>
        <dbReference type="Pfam" id="PF25973"/>
    </source>
</evidence>
<evidence type="ECO:0000313" key="9">
    <source>
        <dbReference type="EMBL" id="MDP9902082.1"/>
    </source>
</evidence>
<protein>
    <submittedName>
        <fullName evidence="9">Cobalt-zinc-cadmium efflux system membrane fusion protein</fullName>
    </submittedName>
</protein>
<feature type="region of interest" description="Disordered" evidence="4">
    <location>
        <begin position="43"/>
        <end position="62"/>
    </location>
</feature>
<keyword evidence="2" id="KW-0813">Transport</keyword>
<evidence type="ECO:0000259" key="8">
    <source>
        <dbReference type="Pfam" id="PF25975"/>
    </source>
</evidence>
<evidence type="ECO:0000259" key="6">
    <source>
        <dbReference type="Pfam" id="PF25954"/>
    </source>
</evidence>
<dbReference type="PANTHER" id="PTHR30097:SF4">
    <property type="entry name" value="SLR6042 PROTEIN"/>
    <property type="match status" value="1"/>
</dbReference>